<proteinExistence type="predicted"/>
<dbReference type="EMBL" id="LR031872">
    <property type="protein sequence ID" value="VDC87692.1"/>
    <property type="molecule type" value="Genomic_DNA"/>
</dbReference>
<organism evidence="1">
    <name type="scientific">Brassica oleracea</name>
    <name type="common">Wild cabbage</name>
    <dbReference type="NCBI Taxonomy" id="3712"/>
    <lineage>
        <taxon>Eukaryota</taxon>
        <taxon>Viridiplantae</taxon>
        <taxon>Streptophyta</taxon>
        <taxon>Embryophyta</taxon>
        <taxon>Tracheophyta</taxon>
        <taxon>Spermatophyta</taxon>
        <taxon>Magnoliopsida</taxon>
        <taxon>eudicotyledons</taxon>
        <taxon>Gunneridae</taxon>
        <taxon>Pentapetalae</taxon>
        <taxon>rosids</taxon>
        <taxon>malvids</taxon>
        <taxon>Brassicales</taxon>
        <taxon>Brassicaceae</taxon>
        <taxon>Brassiceae</taxon>
        <taxon>Brassica</taxon>
    </lineage>
</organism>
<name>A0A3P6A5L7_BRAOL</name>
<sequence>MKNEGKNKLIDETEQMTKHVREPNVGVLKIDDHLMTSIHATDELKALRETLPGTIVQMVNTTESYKTCGVLSGGDK</sequence>
<accession>A0A3P6A5L7</accession>
<reference evidence="1" key="1">
    <citation type="submission" date="2018-11" db="EMBL/GenBank/DDBJ databases">
        <authorList>
            <consortium name="Genoscope - CEA"/>
            <person name="William W."/>
        </authorList>
    </citation>
    <scope>NUCLEOTIDE SEQUENCE</scope>
</reference>
<evidence type="ECO:0000313" key="1">
    <source>
        <dbReference type="EMBL" id="VDC87692.1"/>
    </source>
</evidence>
<protein>
    <submittedName>
        <fullName evidence="1">Uncharacterized protein</fullName>
    </submittedName>
</protein>
<gene>
    <name evidence="1" type="ORF">BOLC3T13969H</name>
</gene>
<dbReference type="AlphaFoldDB" id="A0A3P6A5L7"/>